<feature type="region of interest" description="Disordered" evidence="1">
    <location>
        <begin position="98"/>
        <end position="120"/>
    </location>
</feature>
<dbReference type="AlphaFoldDB" id="A0A2K3N596"/>
<accession>A0A2K3N596</accession>
<name>A0A2K3N596_TRIPR</name>
<comment type="caution">
    <text evidence="2">The sequence shown here is derived from an EMBL/GenBank/DDBJ whole genome shotgun (WGS) entry which is preliminary data.</text>
</comment>
<reference evidence="2 3" key="2">
    <citation type="journal article" date="2017" name="Front. Plant Sci.">
        <title>Gene Classification and Mining of Molecular Markers Useful in Red Clover (Trifolium pratense) Breeding.</title>
        <authorList>
            <person name="Istvanek J."/>
            <person name="Dluhosova J."/>
            <person name="Dluhos P."/>
            <person name="Patkova L."/>
            <person name="Nedelnik J."/>
            <person name="Repkova J."/>
        </authorList>
    </citation>
    <scope>NUCLEOTIDE SEQUENCE [LARGE SCALE GENOMIC DNA]</scope>
    <source>
        <strain evidence="3">cv. Tatra</strain>
        <tissue evidence="2">Young leaves</tissue>
    </source>
</reference>
<dbReference type="EMBL" id="ASHM01016390">
    <property type="protein sequence ID" value="PNX98202.1"/>
    <property type="molecule type" value="Genomic_DNA"/>
</dbReference>
<reference evidence="2 3" key="1">
    <citation type="journal article" date="2014" name="Am. J. Bot.">
        <title>Genome assembly and annotation for red clover (Trifolium pratense; Fabaceae).</title>
        <authorList>
            <person name="Istvanek J."/>
            <person name="Jaros M."/>
            <person name="Krenek A."/>
            <person name="Repkova J."/>
        </authorList>
    </citation>
    <scope>NUCLEOTIDE SEQUENCE [LARGE SCALE GENOMIC DNA]</scope>
    <source>
        <strain evidence="3">cv. Tatra</strain>
        <tissue evidence="2">Young leaves</tissue>
    </source>
</reference>
<organism evidence="2 3">
    <name type="scientific">Trifolium pratense</name>
    <name type="common">Red clover</name>
    <dbReference type="NCBI Taxonomy" id="57577"/>
    <lineage>
        <taxon>Eukaryota</taxon>
        <taxon>Viridiplantae</taxon>
        <taxon>Streptophyta</taxon>
        <taxon>Embryophyta</taxon>
        <taxon>Tracheophyta</taxon>
        <taxon>Spermatophyta</taxon>
        <taxon>Magnoliopsida</taxon>
        <taxon>eudicotyledons</taxon>
        <taxon>Gunneridae</taxon>
        <taxon>Pentapetalae</taxon>
        <taxon>rosids</taxon>
        <taxon>fabids</taxon>
        <taxon>Fabales</taxon>
        <taxon>Fabaceae</taxon>
        <taxon>Papilionoideae</taxon>
        <taxon>50 kb inversion clade</taxon>
        <taxon>NPAAA clade</taxon>
        <taxon>Hologalegina</taxon>
        <taxon>IRL clade</taxon>
        <taxon>Trifolieae</taxon>
        <taxon>Trifolium</taxon>
    </lineage>
</organism>
<protein>
    <submittedName>
        <fullName evidence="2">Uncharacterized protein</fullName>
    </submittedName>
</protein>
<evidence type="ECO:0000313" key="3">
    <source>
        <dbReference type="Proteomes" id="UP000236291"/>
    </source>
</evidence>
<gene>
    <name evidence="2" type="ORF">L195_g021444</name>
</gene>
<proteinExistence type="predicted"/>
<dbReference type="Proteomes" id="UP000236291">
    <property type="component" value="Unassembled WGS sequence"/>
</dbReference>
<sequence>MAPGKGKGPFIPAGMLSPARVAKGSAWSENETGAMVRGVGKYRDTSATQAELFENIELDWILGTILAGRSSKAISTKYGKGVQTGIYLSLNYAGPLRKRRGHHGGGTANPGPSRQRGGGGIQIKQLNINKMELLMTLKTVHKKFCIRKSSFSFPVK</sequence>
<evidence type="ECO:0000313" key="2">
    <source>
        <dbReference type="EMBL" id="PNX98202.1"/>
    </source>
</evidence>
<evidence type="ECO:0000256" key="1">
    <source>
        <dbReference type="SAM" id="MobiDB-lite"/>
    </source>
</evidence>